<gene>
    <name evidence="3" type="ORF">Pan44_22020</name>
</gene>
<dbReference type="Pfam" id="PF04264">
    <property type="entry name" value="YceI"/>
    <property type="match status" value="1"/>
</dbReference>
<organism evidence="3 4">
    <name type="scientific">Caulifigura coniformis</name>
    <dbReference type="NCBI Taxonomy" id="2527983"/>
    <lineage>
        <taxon>Bacteria</taxon>
        <taxon>Pseudomonadati</taxon>
        <taxon>Planctomycetota</taxon>
        <taxon>Planctomycetia</taxon>
        <taxon>Planctomycetales</taxon>
        <taxon>Planctomycetaceae</taxon>
        <taxon>Caulifigura</taxon>
    </lineage>
</organism>
<evidence type="ECO:0000256" key="1">
    <source>
        <dbReference type="SAM" id="SignalP"/>
    </source>
</evidence>
<name>A0A517SDI1_9PLAN</name>
<feature type="chain" id="PRO_5021768804" description="Lipid/polyisoprenoid-binding YceI-like domain-containing protein" evidence="1">
    <location>
        <begin position="27"/>
        <end position="207"/>
    </location>
</feature>
<feature type="domain" description="Lipid/polyisoprenoid-binding YceI-like" evidence="2">
    <location>
        <begin position="40"/>
        <end position="198"/>
    </location>
</feature>
<dbReference type="EMBL" id="CP036271">
    <property type="protein sequence ID" value="QDT54175.1"/>
    <property type="molecule type" value="Genomic_DNA"/>
</dbReference>
<dbReference type="Proteomes" id="UP000315700">
    <property type="component" value="Chromosome"/>
</dbReference>
<dbReference type="InterPro" id="IPR036761">
    <property type="entry name" value="TTHA0802/YceI-like_sf"/>
</dbReference>
<keyword evidence="4" id="KW-1185">Reference proteome</keyword>
<evidence type="ECO:0000259" key="2">
    <source>
        <dbReference type="SMART" id="SM00867"/>
    </source>
</evidence>
<dbReference type="KEGG" id="ccos:Pan44_22020"/>
<dbReference type="RefSeq" id="WP_197454008.1">
    <property type="nucleotide sequence ID" value="NZ_CP036271.1"/>
</dbReference>
<accession>A0A517SDI1</accession>
<dbReference type="Gene3D" id="2.40.128.110">
    <property type="entry name" value="Lipid/polyisoprenoid-binding, YceI-like"/>
    <property type="match status" value="1"/>
</dbReference>
<dbReference type="PANTHER" id="PTHR34406:SF1">
    <property type="entry name" value="PROTEIN YCEI"/>
    <property type="match status" value="1"/>
</dbReference>
<evidence type="ECO:0000313" key="4">
    <source>
        <dbReference type="Proteomes" id="UP000315700"/>
    </source>
</evidence>
<protein>
    <recommendedName>
        <fullName evidence="2">Lipid/polyisoprenoid-binding YceI-like domain-containing protein</fullName>
    </recommendedName>
</protein>
<dbReference type="PANTHER" id="PTHR34406">
    <property type="entry name" value="PROTEIN YCEI"/>
    <property type="match status" value="1"/>
</dbReference>
<feature type="signal peptide" evidence="1">
    <location>
        <begin position="1"/>
        <end position="26"/>
    </location>
</feature>
<dbReference type="SMART" id="SM00867">
    <property type="entry name" value="YceI"/>
    <property type="match status" value="1"/>
</dbReference>
<evidence type="ECO:0000313" key="3">
    <source>
        <dbReference type="EMBL" id="QDT54175.1"/>
    </source>
</evidence>
<reference evidence="3 4" key="1">
    <citation type="submission" date="2019-02" db="EMBL/GenBank/DDBJ databases">
        <title>Deep-cultivation of Planctomycetes and their phenomic and genomic characterization uncovers novel biology.</title>
        <authorList>
            <person name="Wiegand S."/>
            <person name="Jogler M."/>
            <person name="Boedeker C."/>
            <person name="Pinto D."/>
            <person name="Vollmers J."/>
            <person name="Rivas-Marin E."/>
            <person name="Kohn T."/>
            <person name="Peeters S.H."/>
            <person name="Heuer A."/>
            <person name="Rast P."/>
            <person name="Oberbeckmann S."/>
            <person name="Bunk B."/>
            <person name="Jeske O."/>
            <person name="Meyerdierks A."/>
            <person name="Storesund J.E."/>
            <person name="Kallscheuer N."/>
            <person name="Luecker S."/>
            <person name="Lage O.M."/>
            <person name="Pohl T."/>
            <person name="Merkel B.J."/>
            <person name="Hornburger P."/>
            <person name="Mueller R.-W."/>
            <person name="Bruemmer F."/>
            <person name="Labrenz M."/>
            <person name="Spormann A.M."/>
            <person name="Op den Camp H."/>
            <person name="Overmann J."/>
            <person name="Amann R."/>
            <person name="Jetten M.S.M."/>
            <person name="Mascher T."/>
            <person name="Medema M.H."/>
            <person name="Devos D.P."/>
            <person name="Kaster A.-K."/>
            <person name="Ovreas L."/>
            <person name="Rohde M."/>
            <person name="Galperin M.Y."/>
            <person name="Jogler C."/>
        </authorList>
    </citation>
    <scope>NUCLEOTIDE SEQUENCE [LARGE SCALE GENOMIC DNA]</scope>
    <source>
        <strain evidence="3 4">Pan44</strain>
    </source>
</reference>
<dbReference type="SUPFAM" id="SSF101874">
    <property type="entry name" value="YceI-like"/>
    <property type="match status" value="1"/>
</dbReference>
<keyword evidence="1" id="KW-0732">Signal</keyword>
<dbReference type="InterPro" id="IPR007372">
    <property type="entry name" value="Lipid/polyisoprenoid-bd_YceI"/>
</dbReference>
<sequence length="207" mass="22038" precursor="true">MKKILLRTVVALGLGSSVLPVSSVDAAETAATPVAVKSGKAAIAPENTRLQFVCAHRREKPDPRTGTFNKFSGEAAVDPETKSLKSLTLEIDTNSISTEFGKLTAHLKGPDFFDTREHPKASFKSTKITAGTKPGEYNITGDLTLHGVTKPIKAPATVALTDKGLALTSSFAIDRSEFGMNFGAEQIENTVSMTFVIGEKNKTLAEN</sequence>
<dbReference type="InParanoid" id="A0A517SDI1"/>
<proteinExistence type="predicted"/>
<dbReference type="AlphaFoldDB" id="A0A517SDI1"/>